<keyword evidence="4 8" id="KW-0813">Transport</keyword>
<comment type="cofactor">
    <cofactor evidence="1 8">
        <name>FMN</name>
        <dbReference type="ChEBI" id="CHEBI:58210"/>
    </cofactor>
</comment>
<dbReference type="RefSeq" id="WP_129355266.1">
    <property type="nucleotide sequence ID" value="NZ_CP026538.1"/>
</dbReference>
<sequence>MGKALVLFGSTTGNTESVAEYVAETLKSEGMAVDLKNAADVTAEGLAEGYDLVLFGCSTWGDDEIELQENFVPIYDELEKARLDGRKVAVFGCGDSSYTHFCGAVDAIAEKAEQCGAKVIGMALKIDGDPDKAEAVSWAKDVLQSAA</sequence>
<evidence type="ECO:0000256" key="5">
    <source>
        <dbReference type="ARBA" id="ARBA00022630"/>
    </source>
</evidence>
<dbReference type="AlphaFoldDB" id="A0A4P6HUI5"/>
<dbReference type="KEGG" id="dcb:C3Y92_18645"/>
<dbReference type="Gene3D" id="3.40.50.360">
    <property type="match status" value="1"/>
</dbReference>
<dbReference type="PROSITE" id="PS50902">
    <property type="entry name" value="FLAVODOXIN_LIKE"/>
    <property type="match status" value="1"/>
</dbReference>
<dbReference type="InterPro" id="IPR010087">
    <property type="entry name" value="Flav_short"/>
</dbReference>
<evidence type="ECO:0000256" key="2">
    <source>
        <dbReference type="ARBA" id="ARBA00005267"/>
    </source>
</evidence>
<feature type="domain" description="Flavodoxin-like" evidence="9">
    <location>
        <begin position="4"/>
        <end position="143"/>
    </location>
</feature>
<comment type="similarity">
    <text evidence="2 8">Belongs to the flavodoxin family.</text>
</comment>
<comment type="function">
    <text evidence="8">Low-potential electron donor to a number of redox enzymes.</text>
</comment>
<dbReference type="InterPro" id="IPR001094">
    <property type="entry name" value="Flavdoxin-like"/>
</dbReference>
<dbReference type="Pfam" id="PF00258">
    <property type="entry name" value="Flavodoxin_1"/>
    <property type="match status" value="1"/>
</dbReference>
<evidence type="ECO:0000256" key="8">
    <source>
        <dbReference type="RuleBase" id="RU367037"/>
    </source>
</evidence>
<dbReference type="InterPro" id="IPR008254">
    <property type="entry name" value="Flavodoxin/NO_synth"/>
</dbReference>
<evidence type="ECO:0000256" key="1">
    <source>
        <dbReference type="ARBA" id="ARBA00001917"/>
    </source>
</evidence>
<dbReference type="GO" id="GO:0010181">
    <property type="term" value="F:FMN binding"/>
    <property type="evidence" value="ECO:0007669"/>
    <property type="project" value="UniProtKB-UniRule"/>
</dbReference>
<organism evidence="10 11">
    <name type="scientific">Solidesulfovibrio carbinolicus</name>
    <dbReference type="NCBI Taxonomy" id="296842"/>
    <lineage>
        <taxon>Bacteria</taxon>
        <taxon>Pseudomonadati</taxon>
        <taxon>Thermodesulfobacteriota</taxon>
        <taxon>Desulfovibrionia</taxon>
        <taxon>Desulfovibrionales</taxon>
        <taxon>Desulfovibrionaceae</taxon>
        <taxon>Solidesulfovibrio</taxon>
    </lineage>
</organism>
<protein>
    <recommendedName>
        <fullName evidence="3 8">Flavodoxin</fullName>
    </recommendedName>
</protein>
<dbReference type="NCBIfam" id="TIGR01753">
    <property type="entry name" value="flav_short"/>
    <property type="match status" value="1"/>
</dbReference>
<dbReference type="OrthoDB" id="9790745at2"/>
<dbReference type="PRINTS" id="PR00369">
    <property type="entry name" value="FLAVODOXIN"/>
</dbReference>
<evidence type="ECO:0000313" key="10">
    <source>
        <dbReference type="EMBL" id="QAZ69148.1"/>
    </source>
</evidence>
<keyword evidence="7 8" id="KW-0249">Electron transport</keyword>
<reference evidence="10 11" key="1">
    <citation type="submission" date="2018-02" db="EMBL/GenBank/DDBJ databases">
        <title>Genome sequence of Desulfovibrio carbinolicus DSM 3852.</title>
        <authorList>
            <person name="Wilbanks E."/>
            <person name="Skennerton C.T."/>
            <person name="Orphan V.J."/>
        </authorList>
    </citation>
    <scope>NUCLEOTIDE SEQUENCE [LARGE SCALE GENOMIC DNA]</scope>
    <source>
        <strain evidence="10 11">DSM 3852</strain>
    </source>
</reference>
<evidence type="ECO:0000256" key="4">
    <source>
        <dbReference type="ARBA" id="ARBA00022448"/>
    </source>
</evidence>
<evidence type="ECO:0000256" key="3">
    <source>
        <dbReference type="ARBA" id="ARBA00017869"/>
    </source>
</evidence>
<dbReference type="InterPro" id="IPR001226">
    <property type="entry name" value="Flavodoxin_CS"/>
</dbReference>
<dbReference type="SUPFAM" id="SSF52218">
    <property type="entry name" value="Flavoproteins"/>
    <property type="match status" value="1"/>
</dbReference>
<gene>
    <name evidence="10" type="ORF">C3Y92_18645</name>
</gene>
<dbReference type="PANTHER" id="PTHR42809:SF1">
    <property type="entry name" value="FLAVODOXIN 1"/>
    <property type="match status" value="1"/>
</dbReference>
<dbReference type="GO" id="GO:0009055">
    <property type="term" value="F:electron transfer activity"/>
    <property type="evidence" value="ECO:0007669"/>
    <property type="project" value="UniProtKB-UniRule"/>
</dbReference>
<evidence type="ECO:0000259" key="9">
    <source>
        <dbReference type="PROSITE" id="PS50902"/>
    </source>
</evidence>
<keyword evidence="11" id="KW-1185">Reference proteome</keyword>
<name>A0A4P6HUI5_9BACT</name>
<dbReference type="PANTHER" id="PTHR42809">
    <property type="entry name" value="FLAVODOXIN 2"/>
    <property type="match status" value="1"/>
</dbReference>
<proteinExistence type="inferred from homology"/>
<evidence type="ECO:0000256" key="7">
    <source>
        <dbReference type="ARBA" id="ARBA00022982"/>
    </source>
</evidence>
<evidence type="ECO:0000313" key="11">
    <source>
        <dbReference type="Proteomes" id="UP000293296"/>
    </source>
</evidence>
<dbReference type="PROSITE" id="PS00201">
    <property type="entry name" value="FLAVODOXIN"/>
    <property type="match status" value="1"/>
</dbReference>
<keyword evidence="6 8" id="KW-0288">FMN</keyword>
<dbReference type="Proteomes" id="UP000293296">
    <property type="component" value="Chromosome"/>
</dbReference>
<dbReference type="InterPro" id="IPR050619">
    <property type="entry name" value="Flavodoxin"/>
</dbReference>
<evidence type="ECO:0000256" key="6">
    <source>
        <dbReference type="ARBA" id="ARBA00022643"/>
    </source>
</evidence>
<accession>A0A4P6HUI5</accession>
<keyword evidence="5 8" id="KW-0285">Flavoprotein</keyword>
<dbReference type="InterPro" id="IPR029039">
    <property type="entry name" value="Flavoprotein-like_sf"/>
</dbReference>
<dbReference type="EMBL" id="CP026538">
    <property type="protein sequence ID" value="QAZ69148.1"/>
    <property type="molecule type" value="Genomic_DNA"/>
</dbReference>